<comment type="caution">
    <text evidence="1">The sequence shown here is derived from an EMBL/GenBank/DDBJ whole genome shotgun (WGS) entry which is preliminary data.</text>
</comment>
<dbReference type="Proteomes" id="UP001367508">
    <property type="component" value="Unassembled WGS sequence"/>
</dbReference>
<dbReference type="EMBL" id="JAYMYQ010000008">
    <property type="protein sequence ID" value="KAK7316271.1"/>
    <property type="molecule type" value="Genomic_DNA"/>
</dbReference>
<name>A0AAN9KGZ9_CANGL</name>
<accession>A0AAN9KGZ9</accession>
<evidence type="ECO:0000313" key="2">
    <source>
        <dbReference type="Proteomes" id="UP001367508"/>
    </source>
</evidence>
<dbReference type="AlphaFoldDB" id="A0AAN9KGZ9"/>
<proteinExistence type="predicted"/>
<sequence>MTSHEREAEKRKRAWWAVWSDNWCGHSMARQGSLVTQNPDGCIDLVVLLDVRDFVCLGSIPSGNISPSPLIGSSLRTLRPKPNILATKPPPHAPSRLKQLNHEANKAMEAMQQEERGL</sequence>
<organism evidence="1 2">
    <name type="scientific">Canavalia gladiata</name>
    <name type="common">Sword bean</name>
    <name type="synonym">Dolichos gladiatus</name>
    <dbReference type="NCBI Taxonomy" id="3824"/>
    <lineage>
        <taxon>Eukaryota</taxon>
        <taxon>Viridiplantae</taxon>
        <taxon>Streptophyta</taxon>
        <taxon>Embryophyta</taxon>
        <taxon>Tracheophyta</taxon>
        <taxon>Spermatophyta</taxon>
        <taxon>Magnoliopsida</taxon>
        <taxon>eudicotyledons</taxon>
        <taxon>Gunneridae</taxon>
        <taxon>Pentapetalae</taxon>
        <taxon>rosids</taxon>
        <taxon>fabids</taxon>
        <taxon>Fabales</taxon>
        <taxon>Fabaceae</taxon>
        <taxon>Papilionoideae</taxon>
        <taxon>50 kb inversion clade</taxon>
        <taxon>NPAAA clade</taxon>
        <taxon>indigoferoid/millettioid clade</taxon>
        <taxon>Phaseoleae</taxon>
        <taxon>Canavalia</taxon>
    </lineage>
</organism>
<evidence type="ECO:0000313" key="1">
    <source>
        <dbReference type="EMBL" id="KAK7316271.1"/>
    </source>
</evidence>
<gene>
    <name evidence="1" type="ORF">VNO77_35181</name>
</gene>
<reference evidence="1 2" key="1">
    <citation type="submission" date="2024-01" db="EMBL/GenBank/DDBJ databases">
        <title>The genomes of 5 underutilized Papilionoideae crops provide insights into root nodulation and disease resistanc.</title>
        <authorList>
            <person name="Jiang F."/>
        </authorList>
    </citation>
    <scope>NUCLEOTIDE SEQUENCE [LARGE SCALE GENOMIC DNA]</scope>
    <source>
        <strain evidence="1">LVBAO_FW01</strain>
        <tissue evidence="1">Leaves</tissue>
    </source>
</reference>
<protein>
    <submittedName>
        <fullName evidence="1">Uncharacterized protein</fullName>
    </submittedName>
</protein>
<keyword evidence="2" id="KW-1185">Reference proteome</keyword>